<dbReference type="RefSeq" id="WP_115006857.1">
    <property type="nucleotide sequence ID" value="NZ_UGQU01000002.1"/>
</dbReference>
<protein>
    <submittedName>
        <fullName evidence="3">Cell cycle control protein</fullName>
    </submittedName>
</protein>
<dbReference type="AlphaFoldDB" id="A0A378TQ54"/>
<evidence type="ECO:0000256" key="2">
    <source>
        <dbReference type="SAM" id="SignalP"/>
    </source>
</evidence>
<gene>
    <name evidence="3" type="ORF">NCTC10359_01375</name>
</gene>
<dbReference type="InterPro" id="IPR009091">
    <property type="entry name" value="RCC1/BLIP-II"/>
</dbReference>
<dbReference type="SUPFAM" id="SSF50985">
    <property type="entry name" value="RCC1/BLIP-II"/>
    <property type="match status" value="2"/>
</dbReference>
<evidence type="ECO:0000313" key="3">
    <source>
        <dbReference type="EMBL" id="STZ62969.1"/>
    </source>
</evidence>
<feature type="signal peptide" evidence="2">
    <location>
        <begin position="1"/>
        <end position="31"/>
    </location>
</feature>
<evidence type="ECO:0000313" key="4">
    <source>
        <dbReference type="Proteomes" id="UP000254437"/>
    </source>
</evidence>
<dbReference type="InterPro" id="IPR051210">
    <property type="entry name" value="Ub_ligase/GEF_domain"/>
</dbReference>
<feature type="chain" id="PRO_5016863417" evidence="2">
    <location>
        <begin position="32"/>
        <end position="412"/>
    </location>
</feature>
<dbReference type="Proteomes" id="UP000254437">
    <property type="component" value="Unassembled WGS sequence"/>
</dbReference>
<keyword evidence="1" id="KW-0677">Repeat</keyword>
<reference evidence="3 4" key="1">
    <citation type="submission" date="2018-06" db="EMBL/GenBank/DDBJ databases">
        <authorList>
            <consortium name="Pathogen Informatics"/>
            <person name="Doyle S."/>
        </authorList>
    </citation>
    <scope>NUCLEOTIDE SEQUENCE [LARGE SCALE GENOMIC DNA]</scope>
    <source>
        <strain evidence="3 4">NCTC10359</strain>
    </source>
</reference>
<dbReference type="PROSITE" id="PS51257">
    <property type="entry name" value="PROKAR_LIPOPROTEIN"/>
    <property type="match status" value="1"/>
</dbReference>
<organism evidence="3 4">
    <name type="scientific">Moraxella lacunata</name>
    <dbReference type="NCBI Taxonomy" id="477"/>
    <lineage>
        <taxon>Bacteria</taxon>
        <taxon>Pseudomonadati</taxon>
        <taxon>Pseudomonadota</taxon>
        <taxon>Gammaproteobacteria</taxon>
        <taxon>Moraxellales</taxon>
        <taxon>Moraxellaceae</taxon>
        <taxon>Moraxella</taxon>
    </lineage>
</organism>
<dbReference type="InterPro" id="IPR000408">
    <property type="entry name" value="Reg_chr_condens"/>
</dbReference>
<dbReference type="PANTHER" id="PTHR22870">
    <property type="entry name" value="REGULATOR OF CHROMOSOME CONDENSATION"/>
    <property type="match status" value="1"/>
</dbReference>
<evidence type="ECO:0000256" key="1">
    <source>
        <dbReference type="ARBA" id="ARBA00022737"/>
    </source>
</evidence>
<name>A0A378TQ54_MORLA</name>
<dbReference type="Gene3D" id="2.130.10.30">
    <property type="entry name" value="Regulator of chromosome condensation 1/beta-lactamase-inhibitor protein II"/>
    <property type="match status" value="2"/>
</dbReference>
<dbReference type="PROSITE" id="PS50012">
    <property type="entry name" value="RCC1_3"/>
    <property type="match status" value="1"/>
</dbReference>
<dbReference type="PANTHER" id="PTHR22870:SF408">
    <property type="entry name" value="OS09G0560450 PROTEIN"/>
    <property type="match status" value="1"/>
</dbReference>
<accession>A0A378TQ54</accession>
<sequence length="412" mass="45276">MSNSMKDIFYQTHPTRALSALFLCLSLALTACNDKYPKANMPDTPLETPLEIIIEPKKVAMTKTWAAGIKDDGTLWTWGSGLSKIRRTTTGNPVDPTPMPVEGINDAVAISGGIGHMLLLRKDGSVWGWGSNHDGYVDPNDDNTLIYQPRKIEGLEGVVDVVAGIGDSFFLTKQGEVYTIGENEKGWTNGVNQPNKVPTKIPNLTNIVRFGSLGNVSVALNSQGEIYTTGVDWQGLGREVVERHDHDEIAFYPADKVELPHKAVDFFVTGSDVGVLLETGEVWVWGANPVRIGIKSSASNRITKPIKHPQLNQIINIGEGSAVASNGDLYIWGEQGFGNSVNSRSRVYIHHPIRIMQNVKPSELYLTSVVLNNGELWVWGSNHHGKRGTGNVVNTFYEEYILTPEKSLFTTH</sequence>
<proteinExistence type="predicted"/>
<dbReference type="EMBL" id="UGQU01000002">
    <property type="protein sequence ID" value="STZ62969.1"/>
    <property type="molecule type" value="Genomic_DNA"/>
</dbReference>
<dbReference type="Pfam" id="PF13540">
    <property type="entry name" value="RCC1_2"/>
    <property type="match status" value="1"/>
</dbReference>
<keyword evidence="2" id="KW-0732">Signal</keyword>